<dbReference type="RefSeq" id="XP_005771608.1">
    <property type="nucleotide sequence ID" value="XM_005771551.1"/>
</dbReference>
<keyword evidence="5" id="KW-1185">Reference proteome</keyword>
<keyword evidence="2" id="KW-0732">Signal</keyword>
<dbReference type="GO" id="GO:0005524">
    <property type="term" value="F:ATP binding"/>
    <property type="evidence" value="ECO:0007669"/>
    <property type="project" value="InterPro"/>
</dbReference>
<dbReference type="PROSITE" id="PS00108">
    <property type="entry name" value="PROTEIN_KINASE_ST"/>
    <property type="match status" value="1"/>
</dbReference>
<feature type="region of interest" description="Disordered" evidence="1">
    <location>
        <begin position="258"/>
        <end position="294"/>
    </location>
</feature>
<dbReference type="SUPFAM" id="SSF56112">
    <property type="entry name" value="Protein kinase-like (PK-like)"/>
    <property type="match status" value="1"/>
</dbReference>
<dbReference type="Gene3D" id="3.30.200.20">
    <property type="entry name" value="Phosphorylase Kinase, domain 1"/>
    <property type="match status" value="1"/>
</dbReference>
<dbReference type="Pfam" id="PF00069">
    <property type="entry name" value="Pkinase"/>
    <property type="match status" value="1"/>
</dbReference>
<name>A0A0D3J6P4_EMIH1</name>
<feature type="signal peptide" evidence="2">
    <location>
        <begin position="1"/>
        <end position="15"/>
    </location>
</feature>
<feature type="domain" description="Protein kinase" evidence="3">
    <location>
        <begin position="55"/>
        <end position="294"/>
    </location>
</feature>
<dbReference type="EnsemblProtists" id="EOD19179">
    <property type="protein sequence ID" value="EOD19179"/>
    <property type="gene ID" value="EMIHUDRAFT_118114"/>
</dbReference>
<dbReference type="GO" id="GO:0004674">
    <property type="term" value="F:protein serine/threonine kinase activity"/>
    <property type="evidence" value="ECO:0007669"/>
    <property type="project" value="TreeGrafter"/>
</dbReference>
<reference evidence="4" key="2">
    <citation type="submission" date="2024-10" db="UniProtKB">
        <authorList>
            <consortium name="EnsemblProtists"/>
        </authorList>
    </citation>
    <scope>IDENTIFICATION</scope>
</reference>
<dbReference type="Proteomes" id="UP000013827">
    <property type="component" value="Unassembled WGS sequence"/>
</dbReference>
<organism evidence="4 5">
    <name type="scientific">Emiliania huxleyi (strain CCMP1516)</name>
    <dbReference type="NCBI Taxonomy" id="280463"/>
    <lineage>
        <taxon>Eukaryota</taxon>
        <taxon>Haptista</taxon>
        <taxon>Haptophyta</taxon>
        <taxon>Prymnesiophyceae</taxon>
        <taxon>Isochrysidales</taxon>
        <taxon>Noelaerhabdaceae</taxon>
        <taxon>Emiliania</taxon>
    </lineage>
</organism>
<dbReference type="HOGENOM" id="CLU_948083_0_0_1"/>
<dbReference type="SMART" id="SM00220">
    <property type="entry name" value="S_TKc"/>
    <property type="match status" value="1"/>
</dbReference>
<dbReference type="InterPro" id="IPR000719">
    <property type="entry name" value="Prot_kinase_dom"/>
</dbReference>
<evidence type="ECO:0000313" key="5">
    <source>
        <dbReference type="Proteomes" id="UP000013827"/>
    </source>
</evidence>
<evidence type="ECO:0000313" key="4">
    <source>
        <dbReference type="EnsemblProtists" id="EOD19179"/>
    </source>
</evidence>
<feature type="chain" id="PRO_5044291343" description="Protein kinase domain-containing protein" evidence="2">
    <location>
        <begin position="16"/>
        <end position="294"/>
    </location>
</feature>
<evidence type="ECO:0000256" key="1">
    <source>
        <dbReference type="SAM" id="MobiDB-lite"/>
    </source>
</evidence>
<dbReference type="eggNOG" id="KOG0192">
    <property type="taxonomic scope" value="Eukaryota"/>
</dbReference>
<dbReference type="AlphaFoldDB" id="A0A0D3J6P4"/>
<sequence length="294" mass="31591">MKFTMFFLFISRDFAATGLYTLTADTFKMSETTTIIAYTDRPLQEAEYGMSLGQVTIDRLIGQGGQAAVYSGRWVGVPVAVKVPRHLRKNHALRKEASFLSRLRHPSVCALYGHTLLPDGSSALLLELLPSTLASLLEQPQPLPACLAGRIASEVAAGIGFLHRNNVMHRDIKPSNVLLDGSAHAKAPEVRSSSSLVQRSAYNEQCDVYSYGMLLWPLMADVAADALRLAASVNALGSAAANAVFICPAAAPEEAAMREGARETGAGEAPRLRRRAAQPQYHTGHVHRGAGVGQ</sequence>
<dbReference type="InterPro" id="IPR008271">
    <property type="entry name" value="Ser/Thr_kinase_AS"/>
</dbReference>
<evidence type="ECO:0000256" key="2">
    <source>
        <dbReference type="SAM" id="SignalP"/>
    </source>
</evidence>
<dbReference type="PaxDb" id="2903-EOD19179"/>
<dbReference type="InterPro" id="IPR051681">
    <property type="entry name" value="Ser/Thr_Kinases-Pseudokinases"/>
</dbReference>
<dbReference type="Gene3D" id="1.10.510.10">
    <property type="entry name" value="Transferase(Phosphotransferase) domain 1"/>
    <property type="match status" value="1"/>
</dbReference>
<accession>A0A0D3J6P4</accession>
<dbReference type="PROSITE" id="PS50011">
    <property type="entry name" value="PROTEIN_KINASE_DOM"/>
    <property type="match status" value="1"/>
</dbReference>
<dbReference type="KEGG" id="ehx:EMIHUDRAFT_118114"/>
<evidence type="ECO:0000259" key="3">
    <source>
        <dbReference type="PROSITE" id="PS50011"/>
    </source>
</evidence>
<dbReference type="STRING" id="2903.R1EE63"/>
<proteinExistence type="predicted"/>
<dbReference type="GeneID" id="17264726"/>
<reference evidence="5" key="1">
    <citation type="journal article" date="2013" name="Nature">
        <title>Pan genome of the phytoplankton Emiliania underpins its global distribution.</title>
        <authorList>
            <person name="Read B.A."/>
            <person name="Kegel J."/>
            <person name="Klute M.J."/>
            <person name="Kuo A."/>
            <person name="Lefebvre S.C."/>
            <person name="Maumus F."/>
            <person name="Mayer C."/>
            <person name="Miller J."/>
            <person name="Monier A."/>
            <person name="Salamov A."/>
            <person name="Young J."/>
            <person name="Aguilar M."/>
            <person name="Claverie J.M."/>
            <person name="Frickenhaus S."/>
            <person name="Gonzalez K."/>
            <person name="Herman E.K."/>
            <person name="Lin Y.C."/>
            <person name="Napier J."/>
            <person name="Ogata H."/>
            <person name="Sarno A.F."/>
            <person name="Shmutz J."/>
            <person name="Schroeder D."/>
            <person name="de Vargas C."/>
            <person name="Verret F."/>
            <person name="von Dassow P."/>
            <person name="Valentin K."/>
            <person name="Van de Peer Y."/>
            <person name="Wheeler G."/>
            <person name="Dacks J.B."/>
            <person name="Delwiche C.F."/>
            <person name="Dyhrman S.T."/>
            <person name="Glockner G."/>
            <person name="John U."/>
            <person name="Richards T."/>
            <person name="Worden A.Z."/>
            <person name="Zhang X."/>
            <person name="Grigoriev I.V."/>
            <person name="Allen A.E."/>
            <person name="Bidle K."/>
            <person name="Borodovsky M."/>
            <person name="Bowler C."/>
            <person name="Brownlee C."/>
            <person name="Cock J.M."/>
            <person name="Elias M."/>
            <person name="Gladyshev V.N."/>
            <person name="Groth M."/>
            <person name="Guda C."/>
            <person name="Hadaegh A."/>
            <person name="Iglesias-Rodriguez M.D."/>
            <person name="Jenkins J."/>
            <person name="Jones B.M."/>
            <person name="Lawson T."/>
            <person name="Leese F."/>
            <person name="Lindquist E."/>
            <person name="Lobanov A."/>
            <person name="Lomsadze A."/>
            <person name="Malik S.B."/>
            <person name="Marsh M.E."/>
            <person name="Mackinder L."/>
            <person name="Mock T."/>
            <person name="Mueller-Roeber B."/>
            <person name="Pagarete A."/>
            <person name="Parker M."/>
            <person name="Probert I."/>
            <person name="Quesneville H."/>
            <person name="Raines C."/>
            <person name="Rensing S.A."/>
            <person name="Riano-Pachon D.M."/>
            <person name="Richier S."/>
            <person name="Rokitta S."/>
            <person name="Shiraiwa Y."/>
            <person name="Soanes D.M."/>
            <person name="van der Giezen M."/>
            <person name="Wahlund T.M."/>
            <person name="Williams B."/>
            <person name="Wilson W."/>
            <person name="Wolfe G."/>
            <person name="Wurch L.L."/>
        </authorList>
    </citation>
    <scope>NUCLEOTIDE SEQUENCE</scope>
</reference>
<dbReference type="PANTHER" id="PTHR44329">
    <property type="entry name" value="SERINE/THREONINE-PROTEIN KINASE TNNI3K-RELATED"/>
    <property type="match status" value="1"/>
</dbReference>
<protein>
    <recommendedName>
        <fullName evidence="3">Protein kinase domain-containing protein</fullName>
    </recommendedName>
</protein>
<dbReference type="InterPro" id="IPR011009">
    <property type="entry name" value="Kinase-like_dom_sf"/>
</dbReference>